<proteinExistence type="predicted"/>
<comment type="caution">
    <text evidence="1">The sequence shown here is derived from an EMBL/GenBank/DDBJ whole genome shotgun (WGS) entry which is preliminary data.</text>
</comment>
<sequence>MSRLGEAALKRKRPGSDAPNNADLAVLNVIRSKGNMAIAERDIKFDIKLPDSVVKKSLKSLISSNSIKVVQNIQRKGIKHYIAADIEPSKEITGGDFYVNGELDKDFIDILKKICLKLVTVKKVATVETVYESLSKEGAVKDCTKQLVTRILHSLVLENELLEVKSTGLGEYHSIPLGAQCYRIANVAGVNKGHKIGAMASIPCGMCPRIRQCTPDGIISPKTCVYYTKWLDIEF</sequence>
<organism evidence="1 2">
    <name type="scientific">Catharanthus roseus</name>
    <name type="common">Madagascar periwinkle</name>
    <name type="synonym">Vinca rosea</name>
    <dbReference type="NCBI Taxonomy" id="4058"/>
    <lineage>
        <taxon>Eukaryota</taxon>
        <taxon>Viridiplantae</taxon>
        <taxon>Streptophyta</taxon>
        <taxon>Embryophyta</taxon>
        <taxon>Tracheophyta</taxon>
        <taxon>Spermatophyta</taxon>
        <taxon>Magnoliopsida</taxon>
        <taxon>eudicotyledons</taxon>
        <taxon>Gunneridae</taxon>
        <taxon>Pentapetalae</taxon>
        <taxon>asterids</taxon>
        <taxon>lamiids</taxon>
        <taxon>Gentianales</taxon>
        <taxon>Apocynaceae</taxon>
        <taxon>Rauvolfioideae</taxon>
        <taxon>Vinceae</taxon>
        <taxon>Catharanthinae</taxon>
        <taxon>Catharanthus</taxon>
    </lineage>
</organism>
<gene>
    <name evidence="1" type="ORF">M9H77_25296</name>
</gene>
<keyword evidence="2" id="KW-1185">Reference proteome</keyword>
<evidence type="ECO:0000313" key="1">
    <source>
        <dbReference type="EMBL" id="KAI5656503.1"/>
    </source>
</evidence>
<reference evidence="2" key="1">
    <citation type="journal article" date="2023" name="Nat. Plants">
        <title>Single-cell RNA sequencing provides a high-resolution roadmap for understanding the multicellular compartmentation of specialized metabolism.</title>
        <authorList>
            <person name="Sun S."/>
            <person name="Shen X."/>
            <person name="Li Y."/>
            <person name="Li Y."/>
            <person name="Wang S."/>
            <person name="Li R."/>
            <person name="Zhang H."/>
            <person name="Shen G."/>
            <person name="Guo B."/>
            <person name="Wei J."/>
            <person name="Xu J."/>
            <person name="St-Pierre B."/>
            <person name="Chen S."/>
            <person name="Sun C."/>
        </authorList>
    </citation>
    <scope>NUCLEOTIDE SEQUENCE [LARGE SCALE GENOMIC DNA]</scope>
</reference>
<evidence type="ECO:0000313" key="2">
    <source>
        <dbReference type="Proteomes" id="UP001060085"/>
    </source>
</evidence>
<name>A0ACC0A6H7_CATRO</name>
<dbReference type="Proteomes" id="UP001060085">
    <property type="component" value="Linkage Group LG06"/>
</dbReference>
<dbReference type="EMBL" id="CM044706">
    <property type="protein sequence ID" value="KAI5656503.1"/>
    <property type="molecule type" value="Genomic_DNA"/>
</dbReference>
<accession>A0ACC0A6H7</accession>
<protein>
    <submittedName>
        <fullName evidence="1">Uncharacterized protein</fullName>
    </submittedName>
</protein>